<dbReference type="Proteomes" id="UP001285441">
    <property type="component" value="Unassembled WGS sequence"/>
</dbReference>
<organism evidence="2 3">
    <name type="scientific">Podospora didyma</name>
    <dbReference type="NCBI Taxonomy" id="330526"/>
    <lineage>
        <taxon>Eukaryota</taxon>
        <taxon>Fungi</taxon>
        <taxon>Dikarya</taxon>
        <taxon>Ascomycota</taxon>
        <taxon>Pezizomycotina</taxon>
        <taxon>Sordariomycetes</taxon>
        <taxon>Sordariomycetidae</taxon>
        <taxon>Sordariales</taxon>
        <taxon>Podosporaceae</taxon>
        <taxon>Podospora</taxon>
    </lineage>
</organism>
<evidence type="ECO:0000313" key="2">
    <source>
        <dbReference type="EMBL" id="KAK3395150.1"/>
    </source>
</evidence>
<evidence type="ECO:0000256" key="1">
    <source>
        <dbReference type="SAM" id="MobiDB-lite"/>
    </source>
</evidence>
<feature type="compositionally biased region" description="Acidic residues" evidence="1">
    <location>
        <begin position="920"/>
        <end position="948"/>
    </location>
</feature>
<proteinExistence type="predicted"/>
<comment type="caution">
    <text evidence="2">The sequence shown here is derived from an EMBL/GenBank/DDBJ whole genome shotgun (WGS) entry which is preliminary data.</text>
</comment>
<evidence type="ECO:0000313" key="3">
    <source>
        <dbReference type="Proteomes" id="UP001285441"/>
    </source>
</evidence>
<feature type="compositionally biased region" description="Basic and acidic residues" evidence="1">
    <location>
        <begin position="910"/>
        <end position="919"/>
    </location>
</feature>
<name>A0AAE0P8A1_9PEZI</name>
<feature type="region of interest" description="Disordered" evidence="1">
    <location>
        <begin position="899"/>
        <end position="1044"/>
    </location>
</feature>
<dbReference type="AlphaFoldDB" id="A0AAE0P8A1"/>
<feature type="compositionally biased region" description="Basic and acidic residues" evidence="1">
    <location>
        <begin position="962"/>
        <end position="973"/>
    </location>
</feature>
<reference evidence="2" key="1">
    <citation type="journal article" date="2023" name="Mol. Phylogenet. Evol.">
        <title>Genome-scale phylogeny and comparative genomics of the fungal order Sordariales.</title>
        <authorList>
            <person name="Hensen N."/>
            <person name="Bonometti L."/>
            <person name="Westerberg I."/>
            <person name="Brannstrom I.O."/>
            <person name="Guillou S."/>
            <person name="Cros-Aarteil S."/>
            <person name="Calhoun S."/>
            <person name="Haridas S."/>
            <person name="Kuo A."/>
            <person name="Mondo S."/>
            <person name="Pangilinan J."/>
            <person name="Riley R."/>
            <person name="LaButti K."/>
            <person name="Andreopoulos B."/>
            <person name="Lipzen A."/>
            <person name="Chen C."/>
            <person name="Yan M."/>
            <person name="Daum C."/>
            <person name="Ng V."/>
            <person name="Clum A."/>
            <person name="Steindorff A."/>
            <person name="Ohm R.A."/>
            <person name="Martin F."/>
            <person name="Silar P."/>
            <person name="Natvig D.O."/>
            <person name="Lalanne C."/>
            <person name="Gautier V."/>
            <person name="Ament-Velasquez S.L."/>
            <person name="Kruys A."/>
            <person name="Hutchinson M.I."/>
            <person name="Powell A.J."/>
            <person name="Barry K."/>
            <person name="Miller A.N."/>
            <person name="Grigoriev I.V."/>
            <person name="Debuchy R."/>
            <person name="Gladieux P."/>
            <person name="Hiltunen Thoren M."/>
            <person name="Johannesson H."/>
        </authorList>
    </citation>
    <scope>NUCLEOTIDE SEQUENCE</scope>
    <source>
        <strain evidence="2">CBS 232.78</strain>
    </source>
</reference>
<protein>
    <submittedName>
        <fullName evidence="2">Uncharacterized protein</fullName>
    </submittedName>
</protein>
<sequence>MVIFTGGRSKAINSPRHLTIRHARRKKLVSKISLGLVALEQDDQPILKPGEEKLNSFWAPGLEAGEEHVILATQTIAVKDRPSEPPLVLTSEQDFWVDAPQFSLPEGSVYSFYPPSGYPDDHRILPHVVLSDPHLPWERRGSPNDDKRGDTRNKVPWLVLFSFTQDELKLAPDALGDGVTFKQTPTLAVTMGVKDVMKNANVVTSITEDDLGPNFKDDTTADFIFIKPDLFKSMFATFDGSNKRVVPATPDTTKYKYLAHVRNINTTGMAEAGKEDIGIFSVVVGSRGGPLENVSPTSVSVHLLSIEGVERMHSWPDNDKLMALCSLHSWNYTVNPPGMVNVHEAFINLGKTLNVLRAPDGIIEGVLKRPDKVSQRLARRLQDGFSLVKYRTQTGEPTVALYRGPFTPTVVAPLSARTRNDRGHVMDPNSLQCSNSGQDLQILDREVGIMDVSYSAAWQIGRVLALGDQGFTAALVRLRTAIQNSAMKKSKFNVLRTVGGNASFRTRTDVLSALSETAGHLDQLHDADGTGGFVTPTSPKKRWMRPRLAKRAQYPSLGFNAAQVKPQYLTHATKAAQKLAMSRDGDVFDETNDPVSTDWMQVLAWILDRMFLSGVPAHYLISDPSHLQPENLRFFYIDPNWVDALIDGALSLGNHMGEDRDRVAIKHAINQYIHHTPEHQTQPPQIPTYGFYLRSDLVTMFPDLKVTTLPEPPKGVIPDRAPLLRHEIIADGVMIGLLDRLPDAAADSDFQGLRFTQPPHQQRFAIAPELTKDAVEIDMRRQYTVDQETREEDPDRHVALRIIETKPSDSDNWFVWSTDPSSSTQNDLRVLRLPFFAEEQLKVLTDPEHGMDKRFFDDDTANSALLAMQLNDPFYSLTIHASNPGVASLMAQIRDDNPEPRGLKLINPSEVRKLFVPDHDSEDDEDDDSEEEESEEDDEEEDDGDEDSSAAASTASPSAIFQRHDSYQPHDHVTSSNLAPHAPSSSIPKFEPSHPGMLLRTGINPPGRNPTPTPTLTQTLVAPTPTISAPTPSSSSGLQSVVASGNDPAGPPVFTCNLYSVGFTSVQTNADPLPQDLVFSIQVSNTSVSDYRLMEFQIIIPLGRADDPNSHRLFPLYDGNGPRMLSNLRFNVLPALGNMEGVPCLILRLLPRSANGWTSVRLIKEMSFLLCLAKPNATFQGEDRTLLTLYTAAYYKYVAEKEPLEGHFVAALKKNPDA</sequence>
<feature type="compositionally biased region" description="Polar residues" evidence="1">
    <location>
        <begin position="974"/>
        <end position="987"/>
    </location>
</feature>
<accession>A0AAE0P8A1</accession>
<reference evidence="2" key="2">
    <citation type="submission" date="2023-06" db="EMBL/GenBank/DDBJ databases">
        <authorList>
            <consortium name="Lawrence Berkeley National Laboratory"/>
            <person name="Haridas S."/>
            <person name="Hensen N."/>
            <person name="Bonometti L."/>
            <person name="Westerberg I."/>
            <person name="Brannstrom I.O."/>
            <person name="Guillou S."/>
            <person name="Cros-Aarteil S."/>
            <person name="Calhoun S."/>
            <person name="Kuo A."/>
            <person name="Mondo S."/>
            <person name="Pangilinan J."/>
            <person name="Riley R."/>
            <person name="LaButti K."/>
            <person name="Andreopoulos B."/>
            <person name="Lipzen A."/>
            <person name="Chen C."/>
            <person name="Yanf M."/>
            <person name="Daum C."/>
            <person name="Ng V."/>
            <person name="Clum A."/>
            <person name="Steindorff A."/>
            <person name="Ohm R."/>
            <person name="Martin F."/>
            <person name="Silar P."/>
            <person name="Natvig D."/>
            <person name="Lalanne C."/>
            <person name="Gautier V."/>
            <person name="Ament-velasquez S.L."/>
            <person name="Kruys A."/>
            <person name="Hutchinson M.I."/>
            <person name="Powell A.J."/>
            <person name="Barry K."/>
            <person name="Miller A.N."/>
            <person name="Grigoriev I.V."/>
            <person name="Debuchy R."/>
            <person name="Gladieux P."/>
            <person name="Thoren M.H."/>
            <person name="Johannesson H."/>
        </authorList>
    </citation>
    <scope>NUCLEOTIDE SEQUENCE</scope>
    <source>
        <strain evidence="2">CBS 232.78</strain>
    </source>
</reference>
<keyword evidence="3" id="KW-1185">Reference proteome</keyword>
<gene>
    <name evidence="2" type="ORF">B0H63DRAFT_506684</name>
</gene>
<dbReference type="EMBL" id="JAULSW010000001">
    <property type="protein sequence ID" value="KAK3395150.1"/>
    <property type="molecule type" value="Genomic_DNA"/>
</dbReference>
<feature type="compositionally biased region" description="Polar residues" evidence="1">
    <location>
        <begin position="950"/>
        <end position="959"/>
    </location>
</feature>
<feature type="compositionally biased region" description="Low complexity" evidence="1">
    <location>
        <begin position="1014"/>
        <end position="1044"/>
    </location>
</feature>